<feature type="region of interest" description="Disordered" evidence="1">
    <location>
        <begin position="26"/>
        <end position="45"/>
    </location>
</feature>
<dbReference type="OrthoDB" id="1860at2"/>
<sequence>MTASNKLSREPYSLVITSDPQYPWTPEMDIGNLKQSKSEKKRKSEELIRSQFQSINSYTDSIPNSSVIINGDMTAFGHSW</sequence>
<dbReference type="PATRIC" id="fig|1473.5.peg.2839"/>
<accession>A0A0L0QQ59</accession>
<dbReference type="AlphaFoldDB" id="A0A0L0QQ59"/>
<comment type="caution">
    <text evidence="2">The sequence shown here is derived from an EMBL/GenBank/DDBJ whole genome shotgun (WGS) entry which is preliminary data.</text>
</comment>
<dbReference type="EMBL" id="LGTO01000007">
    <property type="protein sequence ID" value="KNE20699.1"/>
    <property type="molecule type" value="Genomic_DNA"/>
</dbReference>
<feature type="compositionally biased region" description="Basic and acidic residues" evidence="1">
    <location>
        <begin position="36"/>
        <end position="45"/>
    </location>
</feature>
<gene>
    <name evidence="2" type="ORF">AFK71_20400</name>
</gene>
<name>A0A0L0QQ59_VIRPA</name>
<evidence type="ECO:0000313" key="2">
    <source>
        <dbReference type="EMBL" id="KNE20699.1"/>
    </source>
</evidence>
<reference evidence="3" key="1">
    <citation type="submission" date="2015-07" db="EMBL/GenBank/DDBJ databases">
        <title>Fjat-10053 dsm26.</title>
        <authorList>
            <person name="Liu B."/>
            <person name="Wang J."/>
            <person name="Zhu Y."/>
            <person name="Liu G."/>
            <person name="Chen Q."/>
            <person name="Chen Z."/>
            <person name="Lan J."/>
            <person name="Che J."/>
            <person name="Ge C."/>
            <person name="Shi H."/>
            <person name="Pan Z."/>
            <person name="Liu X."/>
        </authorList>
    </citation>
    <scope>NUCLEOTIDE SEQUENCE [LARGE SCALE GENOMIC DNA]</scope>
    <source>
        <strain evidence="3">DSM 26</strain>
    </source>
</reference>
<keyword evidence="3" id="KW-1185">Reference proteome</keyword>
<dbReference type="Proteomes" id="UP000036780">
    <property type="component" value="Unassembled WGS sequence"/>
</dbReference>
<evidence type="ECO:0000256" key="1">
    <source>
        <dbReference type="SAM" id="MobiDB-lite"/>
    </source>
</evidence>
<evidence type="ECO:0000313" key="3">
    <source>
        <dbReference type="Proteomes" id="UP000036780"/>
    </source>
</evidence>
<dbReference type="RefSeq" id="WP_050353281.1">
    <property type="nucleotide sequence ID" value="NZ_CP073011.1"/>
</dbReference>
<dbReference type="GeneID" id="66870084"/>
<protein>
    <submittedName>
        <fullName evidence="2">Uncharacterized protein</fullName>
    </submittedName>
</protein>
<proteinExistence type="predicted"/>
<organism evidence="2 3">
    <name type="scientific">Virgibacillus pantothenticus</name>
    <dbReference type="NCBI Taxonomy" id="1473"/>
    <lineage>
        <taxon>Bacteria</taxon>
        <taxon>Bacillati</taxon>
        <taxon>Bacillota</taxon>
        <taxon>Bacilli</taxon>
        <taxon>Bacillales</taxon>
        <taxon>Bacillaceae</taxon>
        <taxon>Virgibacillus</taxon>
    </lineage>
</organism>